<dbReference type="Gene3D" id="3.40.630.30">
    <property type="match status" value="1"/>
</dbReference>
<protein>
    <submittedName>
        <fullName evidence="2">GNAT family N-acetyltransferase</fullName>
    </submittedName>
</protein>
<dbReference type="PROSITE" id="PS51186">
    <property type="entry name" value="GNAT"/>
    <property type="match status" value="1"/>
</dbReference>
<dbReference type="GO" id="GO:0016747">
    <property type="term" value="F:acyltransferase activity, transferring groups other than amino-acyl groups"/>
    <property type="evidence" value="ECO:0007669"/>
    <property type="project" value="InterPro"/>
</dbReference>
<name>A0A328U7V7_9BACL</name>
<dbReference type="InterPro" id="IPR000182">
    <property type="entry name" value="GNAT_dom"/>
</dbReference>
<organism evidence="2 3">
    <name type="scientific">Paenibacillus montanisoli</name>
    <dbReference type="NCBI Taxonomy" id="2081970"/>
    <lineage>
        <taxon>Bacteria</taxon>
        <taxon>Bacillati</taxon>
        <taxon>Bacillota</taxon>
        <taxon>Bacilli</taxon>
        <taxon>Bacillales</taxon>
        <taxon>Paenibacillaceae</taxon>
        <taxon>Paenibacillus</taxon>
    </lineage>
</organism>
<dbReference type="OrthoDB" id="423921at2"/>
<accession>A0A328U7V7</accession>
<reference evidence="2 3" key="1">
    <citation type="submission" date="2018-06" db="EMBL/GenBank/DDBJ databases">
        <title>Paenibacillus montanisoli sp. nov., isolated from mountain area soil.</title>
        <authorList>
            <person name="Wu M."/>
        </authorList>
    </citation>
    <scope>NUCLEOTIDE SEQUENCE [LARGE SCALE GENOMIC DNA]</scope>
    <source>
        <strain evidence="2 3">RA17</strain>
    </source>
</reference>
<feature type="domain" description="N-acetyltransferase" evidence="1">
    <location>
        <begin position="1"/>
        <end position="145"/>
    </location>
</feature>
<evidence type="ECO:0000259" key="1">
    <source>
        <dbReference type="PROSITE" id="PS51186"/>
    </source>
</evidence>
<keyword evidence="2" id="KW-0808">Transferase</keyword>
<dbReference type="EMBL" id="QLUW01000001">
    <property type="protein sequence ID" value="RAP78659.1"/>
    <property type="molecule type" value="Genomic_DNA"/>
</dbReference>
<comment type="caution">
    <text evidence="2">The sequence shown here is derived from an EMBL/GenBank/DDBJ whole genome shotgun (WGS) entry which is preliminary data.</text>
</comment>
<sequence length="155" mass="18172">MKLEDAEEIISWRYEEPYQIYNNESTPELIQEMLNNYYTVYGDEKQIIGFFCAGNSAQVPNDFYSYSESYLDIGIGMRPELTNKGLGTEFFSFVLDSMNQIFGDVELRLTVTSFNQRARRLYRKFGFSEDVIFIKGSTEFIIMNNGTLNYRERTI</sequence>
<evidence type="ECO:0000313" key="2">
    <source>
        <dbReference type="EMBL" id="RAP78659.1"/>
    </source>
</evidence>
<proteinExistence type="predicted"/>
<dbReference type="SUPFAM" id="SSF55729">
    <property type="entry name" value="Acyl-CoA N-acyltransferases (Nat)"/>
    <property type="match status" value="1"/>
</dbReference>
<dbReference type="Proteomes" id="UP000249260">
    <property type="component" value="Unassembled WGS sequence"/>
</dbReference>
<keyword evidence="3" id="KW-1185">Reference proteome</keyword>
<dbReference type="AlphaFoldDB" id="A0A328U7V7"/>
<dbReference type="Pfam" id="PF00583">
    <property type="entry name" value="Acetyltransf_1"/>
    <property type="match status" value="1"/>
</dbReference>
<evidence type="ECO:0000313" key="3">
    <source>
        <dbReference type="Proteomes" id="UP000249260"/>
    </source>
</evidence>
<dbReference type="InterPro" id="IPR016181">
    <property type="entry name" value="Acyl_CoA_acyltransferase"/>
</dbReference>
<gene>
    <name evidence="2" type="ORF">DL346_04375</name>
</gene>